<proteinExistence type="predicted"/>
<keyword evidence="10" id="KW-1185">Reference proteome</keyword>
<dbReference type="AlphaFoldDB" id="A0A7J5C3T4"/>
<organism evidence="9 10">
    <name type="scientific">Pseudoclavibacter chungangensis</name>
    <dbReference type="NCBI Taxonomy" id="587635"/>
    <lineage>
        <taxon>Bacteria</taxon>
        <taxon>Bacillati</taxon>
        <taxon>Actinomycetota</taxon>
        <taxon>Actinomycetes</taxon>
        <taxon>Micrococcales</taxon>
        <taxon>Microbacteriaceae</taxon>
        <taxon>Pseudoclavibacter</taxon>
    </lineage>
</organism>
<dbReference type="Gene3D" id="1.20.1250.20">
    <property type="entry name" value="MFS general substrate transporter like domains"/>
    <property type="match status" value="2"/>
</dbReference>
<comment type="subcellular location">
    <subcellularLocation>
        <location evidence="1">Cell membrane</location>
        <topology evidence="1">Multi-pass membrane protein</topology>
    </subcellularLocation>
</comment>
<comment type="caution">
    <text evidence="9">The sequence shown here is derived from an EMBL/GenBank/DDBJ whole genome shotgun (WGS) entry which is preliminary data.</text>
</comment>
<feature type="transmembrane region" description="Helical" evidence="7">
    <location>
        <begin position="387"/>
        <end position="410"/>
    </location>
</feature>
<feature type="transmembrane region" description="Helical" evidence="7">
    <location>
        <begin position="88"/>
        <end position="116"/>
    </location>
</feature>
<feature type="domain" description="Major facilitator superfamily (MFS) profile" evidence="8">
    <location>
        <begin position="297"/>
        <end position="484"/>
    </location>
</feature>
<protein>
    <submittedName>
        <fullName evidence="9">MFS transporter</fullName>
    </submittedName>
</protein>
<gene>
    <name evidence="9" type="ORF">F8O01_00370</name>
</gene>
<dbReference type="InterPro" id="IPR050495">
    <property type="entry name" value="ATG22/LtaA_families"/>
</dbReference>
<evidence type="ECO:0000256" key="3">
    <source>
        <dbReference type="ARBA" id="ARBA00022692"/>
    </source>
</evidence>
<feature type="transmembrane region" description="Helical" evidence="7">
    <location>
        <begin position="333"/>
        <end position="351"/>
    </location>
</feature>
<evidence type="ECO:0000313" key="10">
    <source>
        <dbReference type="Proteomes" id="UP000467240"/>
    </source>
</evidence>
<feature type="transmembrane region" description="Helical" evidence="7">
    <location>
        <begin position="453"/>
        <end position="472"/>
    </location>
</feature>
<evidence type="ECO:0000256" key="2">
    <source>
        <dbReference type="ARBA" id="ARBA00022448"/>
    </source>
</evidence>
<keyword evidence="3 7" id="KW-0812">Transmembrane</keyword>
<feature type="transmembrane region" description="Helical" evidence="7">
    <location>
        <begin position="238"/>
        <end position="259"/>
    </location>
</feature>
<dbReference type="GO" id="GO:0022857">
    <property type="term" value="F:transmembrane transporter activity"/>
    <property type="evidence" value="ECO:0007669"/>
    <property type="project" value="InterPro"/>
</dbReference>
<feature type="transmembrane region" description="Helical" evidence="7">
    <location>
        <begin position="45"/>
        <end position="68"/>
    </location>
</feature>
<reference evidence="9 10" key="1">
    <citation type="submission" date="2019-09" db="EMBL/GenBank/DDBJ databases">
        <title>Phylogeny of genus Pseudoclavibacter and closely related genus.</title>
        <authorList>
            <person name="Li Y."/>
        </authorList>
    </citation>
    <scope>NUCLEOTIDE SEQUENCE [LARGE SCALE GENOMIC DNA]</scope>
    <source>
        <strain evidence="9 10">DSM 23821</strain>
    </source>
</reference>
<feature type="transmembrane region" description="Helical" evidence="7">
    <location>
        <begin position="198"/>
        <end position="218"/>
    </location>
</feature>
<feature type="transmembrane region" description="Helical" evidence="7">
    <location>
        <begin position="297"/>
        <end position="321"/>
    </location>
</feature>
<dbReference type="InterPro" id="IPR020846">
    <property type="entry name" value="MFS_dom"/>
</dbReference>
<keyword evidence="2" id="KW-0813">Transport</keyword>
<dbReference type="InterPro" id="IPR036259">
    <property type="entry name" value="MFS_trans_sf"/>
</dbReference>
<evidence type="ECO:0000256" key="1">
    <source>
        <dbReference type="ARBA" id="ARBA00004651"/>
    </source>
</evidence>
<feature type="transmembrane region" description="Helical" evidence="7">
    <location>
        <begin position="422"/>
        <end position="447"/>
    </location>
</feature>
<evidence type="ECO:0000256" key="6">
    <source>
        <dbReference type="SAM" id="MobiDB-lite"/>
    </source>
</evidence>
<evidence type="ECO:0000313" key="9">
    <source>
        <dbReference type="EMBL" id="KAB1662440.1"/>
    </source>
</evidence>
<dbReference type="PANTHER" id="PTHR23519:SF1">
    <property type="entry name" value="AUTOPHAGY-RELATED PROTEIN 22"/>
    <property type="match status" value="1"/>
</dbReference>
<evidence type="ECO:0000256" key="4">
    <source>
        <dbReference type="ARBA" id="ARBA00022989"/>
    </source>
</evidence>
<dbReference type="OrthoDB" id="9768783at2"/>
<name>A0A7J5C3T4_9MICO</name>
<feature type="region of interest" description="Disordered" evidence="6">
    <location>
        <begin position="1"/>
        <end position="32"/>
    </location>
</feature>
<dbReference type="InterPro" id="IPR024671">
    <property type="entry name" value="Atg22-like"/>
</dbReference>
<dbReference type="Pfam" id="PF11700">
    <property type="entry name" value="ATG22"/>
    <property type="match status" value="1"/>
</dbReference>
<feature type="transmembrane region" description="Helical" evidence="7">
    <location>
        <begin position="153"/>
        <end position="177"/>
    </location>
</feature>
<dbReference type="PROSITE" id="PS50850">
    <property type="entry name" value="MFS"/>
    <property type="match status" value="1"/>
</dbReference>
<dbReference type="GO" id="GO:0005886">
    <property type="term" value="C:plasma membrane"/>
    <property type="evidence" value="ECO:0007669"/>
    <property type="project" value="UniProtKB-SubCell"/>
</dbReference>
<keyword evidence="4 7" id="KW-1133">Transmembrane helix</keyword>
<dbReference type="SUPFAM" id="SSF103473">
    <property type="entry name" value="MFS general substrate transporter"/>
    <property type="match status" value="1"/>
</dbReference>
<sequence>MQNRVSGDHPESKPTDEPDDGRTPTVDGSARLTPRELRRRSLSWALYDVGNSAFQAVVVTFVFATYLASDLFLDPSVVGLPADDPAYIAAQAASSTLIASLIAASGVVVALLAPAFGLRNDGSGRRKLWLAIHTGLVIVIMFGMFGIRPEPAFLVWGAALLAIGTVFSEFAQVNYFAMLSQVSTRANVGRTSGMGWGLGYLGSIALLLLLLVLFIQSFGTPGVGGLLQVPSGADGDALNIRIAIVVSAVWYLVFAIPVFRAVPENPRVEGHTRIGFFRSYVELFRTIARIGRRQPRALVFLLSSAIFRDALAAIFSFGAILAAQVYGFSSSEVIYFAVAANLVAGLGTLVAGRLDDRFGPKAVMVVSLACLAVTAIVLLFLPNTQAVFWVLGLFLCLFVGPTQAASRSYLTRMSPVGHEGEMFGLYATTGRAANFLTPLLFAMFVALTQNTKMGVIGIAVVLVIGLALLIPVRARPTNVDLRSE</sequence>
<feature type="transmembrane region" description="Helical" evidence="7">
    <location>
        <begin position="128"/>
        <end position="147"/>
    </location>
</feature>
<feature type="compositionally biased region" description="Basic and acidic residues" evidence="6">
    <location>
        <begin position="1"/>
        <end position="22"/>
    </location>
</feature>
<evidence type="ECO:0000256" key="5">
    <source>
        <dbReference type="ARBA" id="ARBA00023136"/>
    </source>
</evidence>
<dbReference type="Proteomes" id="UP000467240">
    <property type="component" value="Unassembled WGS sequence"/>
</dbReference>
<dbReference type="RefSeq" id="WP_158038872.1">
    <property type="nucleotide sequence ID" value="NZ_JACCFV010000001.1"/>
</dbReference>
<dbReference type="PANTHER" id="PTHR23519">
    <property type="entry name" value="AUTOPHAGY-RELATED PROTEIN 22"/>
    <property type="match status" value="1"/>
</dbReference>
<evidence type="ECO:0000256" key="7">
    <source>
        <dbReference type="SAM" id="Phobius"/>
    </source>
</evidence>
<dbReference type="EMBL" id="WBJZ01000001">
    <property type="protein sequence ID" value="KAB1662440.1"/>
    <property type="molecule type" value="Genomic_DNA"/>
</dbReference>
<accession>A0A7J5C3T4</accession>
<keyword evidence="5 7" id="KW-0472">Membrane</keyword>
<evidence type="ECO:0000259" key="8">
    <source>
        <dbReference type="PROSITE" id="PS50850"/>
    </source>
</evidence>
<feature type="transmembrane region" description="Helical" evidence="7">
    <location>
        <begin position="363"/>
        <end position="381"/>
    </location>
</feature>